<sequence>MSNHSLLNKERDFLELNKELEDKVKSLMVEVDTIISKQEDVIRSPRRPSYMRSRRYKSKLKESLPTTESDEEQLSDSNDDYDDDHVPVEAFLKNGNFKERTSEEGCDYDDTDGHDGSRKKKKRSTKETIIRFLKAQVTKLQADLQAAQYESKKKTESYKELEGEIKKHEQKREKLQNQLASQKETILKAEVSNNELQARIQTQNAEIVSLKKEIENLKKDLKSLNQISSNSDLRLNRSLEENEKLRSSLRTSQAEEKELREQIRKLQEEKRLALKNAEKQRTDIFQAFKKQTQLVDNLKKQKVGLSRGKQRNSVHRGRLYETIGMETR</sequence>
<keyword evidence="1" id="KW-0175">Coiled coil</keyword>
<protein>
    <recommendedName>
        <fullName evidence="5">Testis-expressed sequence 9 protein</fullName>
    </recommendedName>
</protein>
<dbReference type="OrthoDB" id="269872at2759"/>
<dbReference type="Proteomes" id="UP000215335">
    <property type="component" value="Unassembled WGS sequence"/>
</dbReference>
<organism evidence="3 4">
    <name type="scientific">Trichomalopsis sarcophagae</name>
    <dbReference type="NCBI Taxonomy" id="543379"/>
    <lineage>
        <taxon>Eukaryota</taxon>
        <taxon>Metazoa</taxon>
        <taxon>Ecdysozoa</taxon>
        <taxon>Arthropoda</taxon>
        <taxon>Hexapoda</taxon>
        <taxon>Insecta</taxon>
        <taxon>Pterygota</taxon>
        <taxon>Neoptera</taxon>
        <taxon>Endopterygota</taxon>
        <taxon>Hymenoptera</taxon>
        <taxon>Apocrita</taxon>
        <taxon>Proctotrupomorpha</taxon>
        <taxon>Chalcidoidea</taxon>
        <taxon>Pteromalidae</taxon>
        <taxon>Pteromalinae</taxon>
        <taxon>Trichomalopsis</taxon>
    </lineage>
</organism>
<evidence type="ECO:0000256" key="1">
    <source>
        <dbReference type="SAM" id="Coils"/>
    </source>
</evidence>
<dbReference type="EMBL" id="NNAY01001042">
    <property type="protein sequence ID" value="OXU25378.1"/>
    <property type="molecule type" value="Genomic_DNA"/>
</dbReference>
<dbReference type="Gene3D" id="1.10.287.1490">
    <property type="match status" value="1"/>
</dbReference>
<comment type="caution">
    <text evidence="3">The sequence shown here is derived from an EMBL/GenBank/DDBJ whole genome shotgun (WGS) entry which is preliminary data.</text>
</comment>
<dbReference type="PANTHER" id="PTHR23313">
    <property type="entry name" value="TSEC1-RELATED"/>
    <property type="match status" value="1"/>
</dbReference>
<accession>A0A232F4H0</accession>
<dbReference type="AlphaFoldDB" id="A0A232F4H0"/>
<gene>
    <name evidence="3" type="ORF">TSAR_005313</name>
</gene>
<evidence type="ECO:0000256" key="2">
    <source>
        <dbReference type="SAM" id="MobiDB-lite"/>
    </source>
</evidence>
<evidence type="ECO:0000313" key="3">
    <source>
        <dbReference type="EMBL" id="OXU25378.1"/>
    </source>
</evidence>
<feature type="region of interest" description="Disordered" evidence="2">
    <location>
        <begin position="38"/>
        <end position="84"/>
    </location>
</feature>
<evidence type="ECO:0000313" key="4">
    <source>
        <dbReference type="Proteomes" id="UP000215335"/>
    </source>
</evidence>
<feature type="region of interest" description="Disordered" evidence="2">
    <location>
        <begin position="100"/>
        <end position="125"/>
    </location>
</feature>
<proteinExistence type="predicted"/>
<dbReference type="PANTHER" id="PTHR23313:SF0">
    <property type="entry name" value="TESTIS-EXPRESSED PROTEIN 9"/>
    <property type="match status" value="1"/>
</dbReference>
<reference evidence="3 4" key="1">
    <citation type="journal article" date="2017" name="Curr. Biol.">
        <title>The Evolution of Venom by Co-option of Single-Copy Genes.</title>
        <authorList>
            <person name="Martinson E.O."/>
            <person name="Mrinalini"/>
            <person name="Kelkar Y.D."/>
            <person name="Chang C.H."/>
            <person name="Werren J.H."/>
        </authorList>
    </citation>
    <scope>NUCLEOTIDE SEQUENCE [LARGE SCALE GENOMIC DNA]</scope>
    <source>
        <strain evidence="3 4">Alberta</strain>
        <tissue evidence="3">Whole body</tissue>
    </source>
</reference>
<keyword evidence="4" id="KW-1185">Reference proteome</keyword>
<feature type="coiled-coil region" evidence="1">
    <location>
        <begin position="130"/>
        <end position="283"/>
    </location>
</feature>
<feature type="compositionally biased region" description="Acidic residues" evidence="2">
    <location>
        <begin position="68"/>
        <end position="83"/>
    </location>
</feature>
<name>A0A232F4H0_9HYME</name>
<evidence type="ECO:0008006" key="5">
    <source>
        <dbReference type="Google" id="ProtNLM"/>
    </source>
</evidence>